<dbReference type="AlphaFoldDB" id="A0A1X0I9S0"/>
<evidence type="ECO:0000313" key="1">
    <source>
        <dbReference type="EMBL" id="ORB40346.1"/>
    </source>
</evidence>
<accession>A0A1X0I9S0</accession>
<protein>
    <submittedName>
        <fullName evidence="1">Uncharacterized protein</fullName>
    </submittedName>
</protein>
<organism evidence="1 2">
    <name type="scientific">Mycobacterium paraseoulense</name>
    <dbReference type="NCBI Taxonomy" id="590652"/>
    <lineage>
        <taxon>Bacteria</taxon>
        <taxon>Bacillati</taxon>
        <taxon>Actinomycetota</taxon>
        <taxon>Actinomycetes</taxon>
        <taxon>Mycobacteriales</taxon>
        <taxon>Mycobacteriaceae</taxon>
        <taxon>Mycobacterium</taxon>
    </lineage>
</organism>
<comment type="caution">
    <text evidence="1">The sequence shown here is derived from an EMBL/GenBank/DDBJ whole genome shotgun (WGS) entry which is preliminary data.</text>
</comment>
<gene>
    <name evidence="1" type="ORF">BST39_13505</name>
</gene>
<sequence>MAVWSPSPGAMAVSSPVSPTAGAIAVASPAGNAVCAAATMAAPRASAKAGSSATCTRMVDASRIWSATWASSGEAPTRYTSPGASGLSLSWAIIVLSVAVASPPASGSLASMVGGAFSSSPAPGTDNVAVAPSITRAAPGRPAARIRAASACDSGSTATL</sequence>
<name>A0A1X0I9S0_9MYCO</name>
<proteinExistence type="predicted"/>
<evidence type="ECO:0000313" key="2">
    <source>
        <dbReference type="Proteomes" id="UP000192513"/>
    </source>
</evidence>
<keyword evidence="2" id="KW-1185">Reference proteome</keyword>
<dbReference type="Proteomes" id="UP000192513">
    <property type="component" value="Unassembled WGS sequence"/>
</dbReference>
<dbReference type="EMBL" id="MVIE01000015">
    <property type="protein sequence ID" value="ORB40346.1"/>
    <property type="molecule type" value="Genomic_DNA"/>
</dbReference>
<reference evidence="1 2" key="1">
    <citation type="submission" date="2017-02" db="EMBL/GenBank/DDBJ databases">
        <title>The new phylogeny of genus Mycobacterium.</title>
        <authorList>
            <person name="Tortoli E."/>
            <person name="Trovato A."/>
            <person name="Cirillo D.M."/>
        </authorList>
    </citation>
    <scope>NUCLEOTIDE SEQUENCE [LARGE SCALE GENOMIC DNA]</scope>
    <source>
        <strain evidence="1 2">DSM 45000</strain>
    </source>
</reference>